<comment type="caution">
    <text evidence="1">The sequence shown here is derived from an EMBL/GenBank/DDBJ whole genome shotgun (WGS) entry which is preliminary data.</text>
</comment>
<organism evidence="1">
    <name type="scientific">bioreactor metagenome</name>
    <dbReference type="NCBI Taxonomy" id="1076179"/>
    <lineage>
        <taxon>unclassified sequences</taxon>
        <taxon>metagenomes</taxon>
        <taxon>ecological metagenomes</taxon>
    </lineage>
</organism>
<sequence length="69" mass="8430">MPFGEVELFVREKRLQVIERYAVPYIIGVASVDIVDFYQREEFFSLLGWTNWTFHYISRFQSEETYLRL</sequence>
<gene>
    <name evidence="1" type="ORF">SDC9_195047</name>
</gene>
<reference evidence="1" key="1">
    <citation type="submission" date="2019-08" db="EMBL/GenBank/DDBJ databases">
        <authorList>
            <person name="Kucharzyk K."/>
            <person name="Murdoch R.W."/>
            <person name="Higgins S."/>
            <person name="Loffler F."/>
        </authorList>
    </citation>
    <scope>NUCLEOTIDE SEQUENCE</scope>
</reference>
<protein>
    <submittedName>
        <fullName evidence="1">Uncharacterized protein</fullName>
    </submittedName>
</protein>
<dbReference type="EMBL" id="VSSQ01108945">
    <property type="protein sequence ID" value="MPN47445.1"/>
    <property type="molecule type" value="Genomic_DNA"/>
</dbReference>
<proteinExistence type="predicted"/>
<name>A0A645I7X9_9ZZZZ</name>
<evidence type="ECO:0000313" key="1">
    <source>
        <dbReference type="EMBL" id="MPN47445.1"/>
    </source>
</evidence>
<dbReference type="AlphaFoldDB" id="A0A645I7X9"/>
<accession>A0A645I7X9</accession>